<gene>
    <name evidence="1" type="ORF">A3B85_00270</name>
</gene>
<protein>
    <submittedName>
        <fullName evidence="1">Uncharacterized protein</fullName>
    </submittedName>
</protein>
<evidence type="ECO:0000313" key="1">
    <source>
        <dbReference type="EMBL" id="OGI76692.1"/>
    </source>
</evidence>
<reference evidence="1 2" key="1">
    <citation type="journal article" date="2016" name="Nat. Commun.">
        <title>Thousands of microbial genomes shed light on interconnected biogeochemical processes in an aquifer system.</title>
        <authorList>
            <person name="Anantharaman K."/>
            <person name="Brown C.T."/>
            <person name="Hug L.A."/>
            <person name="Sharon I."/>
            <person name="Castelle C.J."/>
            <person name="Probst A.J."/>
            <person name="Thomas B.C."/>
            <person name="Singh A."/>
            <person name="Wilkins M.J."/>
            <person name="Karaoz U."/>
            <person name="Brodie E.L."/>
            <person name="Williams K.H."/>
            <person name="Hubbard S.S."/>
            <person name="Banfield J.F."/>
        </authorList>
    </citation>
    <scope>NUCLEOTIDE SEQUENCE [LARGE SCALE GENOMIC DNA]</scope>
</reference>
<organism evidence="1 2">
    <name type="scientific">Candidatus Nomurabacteria bacterium RIFCSPHIGHO2_02_FULL_37_13</name>
    <dbReference type="NCBI Taxonomy" id="1801750"/>
    <lineage>
        <taxon>Bacteria</taxon>
        <taxon>Candidatus Nomuraibacteriota</taxon>
    </lineage>
</organism>
<comment type="caution">
    <text evidence="1">The sequence shown here is derived from an EMBL/GenBank/DDBJ whole genome shotgun (WGS) entry which is preliminary data.</text>
</comment>
<proteinExistence type="predicted"/>
<dbReference type="Proteomes" id="UP000178374">
    <property type="component" value="Unassembled WGS sequence"/>
</dbReference>
<dbReference type="EMBL" id="MFUA01000021">
    <property type="protein sequence ID" value="OGI76692.1"/>
    <property type="molecule type" value="Genomic_DNA"/>
</dbReference>
<accession>A0A1F6W4F6</accession>
<sequence length="73" mass="8533">MAEQISKEIYDQGVLELQNDRVSLKKQIKELQMKQPAFTLEPIKNVFLQGNKSRKEFLEGDDVKKREIVKSLL</sequence>
<dbReference type="STRING" id="1801750.A3B85_00270"/>
<dbReference type="AlphaFoldDB" id="A0A1F6W4F6"/>
<evidence type="ECO:0000313" key="2">
    <source>
        <dbReference type="Proteomes" id="UP000178374"/>
    </source>
</evidence>
<name>A0A1F6W4F6_9BACT</name>